<evidence type="ECO:0000256" key="1">
    <source>
        <dbReference type="SAM" id="Phobius"/>
    </source>
</evidence>
<organism evidence="2 3">
    <name type="scientific">Chitinophaga agri</name>
    <dbReference type="NCBI Taxonomy" id="2703787"/>
    <lineage>
        <taxon>Bacteria</taxon>
        <taxon>Pseudomonadati</taxon>
        <taxon>Bacteroidota</taxon>
        <taxon>Chitinophagia</taxon>
        <taxon>Chitinophagales</taxon>
        <taxon>Chitinophagaceae</taxon>
        <taxon>Chitinophaga</taxon>
    </lineage>
</organism>
<reference evidence="2 3" key="1">
    <citation type="submission" date="2020-01" db="EMBL/GenBank/DDBJ databases">
        <title>Complete genome sequence of Chitinophaga sp. H33E-04 isolated from quinoa roots.</title>
        <authorList>
            <person name="Weon H.-Y."/>
            <person name="Lee S.A."/>
        </authorList>
    </citation>
    <scope>NUCLEOTIDE SEQUENCE [LARGE SCALE GENOMIC DNA]</scope>
    <source>
        <strain evidence="2 3">H33E-04</strain>
    </source>
</reference>
<keyword evidence="1" id="KW-0472">Membrane</keyword>
<accession>A0A6B9ZN13</accession>
<gene>
    <name evidence="2" type="ORF">GWR21_21225</name>
</gene>
<feature type="transmembrane region" description="Helical" evidence="1">
    <location>
        <begin position="187"/>
        <end position="208"/>
    </location>
</feature>
<keyword evidence="1" id="KW-1133">Transmembrane helix</keyword>
<feature type="transmembrane region" description="Helical" evidence="1">
    <location>
        <begin position="160"/>
        <end position="181"/>
    </location>
</feature>
<name>A0A6B9ZN13_9BACT</name>
<feature type="transmembrane region" description="Helical" evidence="1">
    <location>
        <begin position="217"/>
        <end position="235"/>
    </location>
</feature>
<dbReference type="Proteomes" id="UP000476411">
    <property type="component" value="Chromosome"/>
</dbReference>
<feature type="transmembrane region" description="Helical" evidence="1">
    <location>
        <begin position="21"/>
        <end position="39"/>
    </location>
</feature>
<proteinExistence type="predicted"/>
<feature type="transmembrane region" description="Helical" evidence="1">
    <location>
        <begin position="51"/>
        <end position="67"/>
    </location>
</feature>
<keyword evidence="1" id="KW-0812">Transmembrane</keyword>
<dbReference type="KEGG" id="chih:GWR21_21225"/>
<keyword evidence="3" id="KW-1185">Reference proteome</keyword>
<dbReference type="AlphaFoldDB" id="A0A6B9ZN13"/>
<protein>
    <submittedName>
        <fullName evidence="2">Uncharacterized protein</fullName>
    </submittedName>
</protein>
<evidence type="ECO:0000313" key="2">
    <source>
        <dbReference type="EMBL" id="QHS62033.1"/>
    </source>
</evidence>
<sequence length="236" mass="26266">MNTYKLIPITPAIEKKRLIKETLIAIPLVISIGIIGHLMKNRAPEDSLLSSFLFATVFIVTRTVFLYDNAKTESERNAGYKLTIDENSIACETATGDIVTIGFTKIKSAKEHAFNKRIVIKGGRLKDKIVIPANIENYDQIRHVLSQHLDLKKTNSIGELLLNVLLVIAIFISLIVFNLLTMQNVDITWPAAVAAGSILIWGGFMIAIKPLNAWSKLFGYIFLLICSALIAILLFR</sequence>
<dbReference type="RefSeq" id="WP_162333688.1">
    <property type="nucleotide sequence ID" value="NZ_CP048113.1"/>
</dbReference>
<dbReference type="EMBL" id="CP048113">
    <property type="protein sequence ID" value="QHS62033.1"/>
    <property type="molecule type" value="Genomic_DNA"/>
</dbReference>
<evidence type="ECO:0000313" key="3">
    <source>
        <dbReference type="Proteomes" id="UP000476411"/>
    </source>
</evidence>